<dbReference type="Proteomes" id="UP000239406">
    <property type="component" value="Unassembled WGS sequence"/>
</dbReference>
<reference evidence="1 2" key="1">
    <citation type="submission" date="2018-02" db="EMBL/GenBank/DDBJ databases">
        <title>Reclassifiation of [Polyangium] brachysporum DSM 7029 as Guopingzhaonella breviflexa gen. nov., sp. nov., a member of the family Comamonadaceae.</title>
        <authorList>
            <person name="Tang B."/>
        </authorList>
    </citation>
    <scope>NUCLEOTIDE SEQUENCE [LARGE SCALE GENOMIC DNA]</scope>
    <source>
        <strain evidence="1 2">DSM 15344</strain>
    </source>
</reference>
<evidence type="ECO:0000313" key="2">
    <source>
        <dbReference type="Proteomes" id="UP000239406"/>
    </source>
</evidence>
<dbReference type="AlphaFoldDB" id="A0A2S5T3E2"/>
<proteinExistence type="predicted"/>
<dbReference type="RefSeq" id="WP_104357794.1">
    <property type="nucleotide sequence ID" value="NZ_CP064338.1"/>
</dbReference>
<evidence type="ECO:0000313" key="1">
    <source>
        <dbReference type="EMBL" id="PPE69500.1"/>
    </source>
</evidence>
<protein>
    <submittedName>
        <fullName evidence="1">Head protein</fullName>
    </submittedName>
</protein>
<gene>
    <name evidence="1" type="ORF">C1702_11190</name>
</gene>
<comment type="caution">
    <text evidence="1">The sequence shown here is derived from an EMBL/GenBank/DDBJ whole genome shotgun (WGS) entry which is preliminary data.</text>
</comment>
<keyword evidence="2" id="KW-1185">Reference proteome</keyword>
<sequence>MNLPEKVRALFTTYQGIFKNSLRSPSLDVQKYATKVQSTSSTNTYAWLGQSTIFRKWVGDRVAQTVARLGYVIPNQTWEMTQVVPRESIEDDEVGIFTPLIEDMGLSAANHPGQQVMSAYYSGDVNLCFDGKAFFAKDHPLKFKQDGTPADGTPTFSNLLTPASEEDYGPKWVVAALGRPIKPVIYQERRAAHLVSKTALDDETVFRTNNFEFGADKRDAVGYTLPQFAVMSRKPLTAQNLAEAFSALEKMVGDKGQPLGIVPTDLICGPELRNEAEELLLTDRTTGGKSNRWKGRLNLTVTQYFGPLIEGPENEVPEEEEEAPEQQ</sequence>
<dbReference type="EMBL" id="PSNY01000011">
    <property type="protein sequence ID" value="PPE69500.1"/>
    <property type="molecule type" value="Genomic_DNA"/>
</dbReference>
<organism evidence="1 2">
    <name type="scientific">Caldimonas thermodepolymerans</name>
    <dbReference type="NCBI Taxonomy" id="215580"/>
    <lineage>
        <taxon>Bacteria</taxon>
        <taxon>Pseudomonadati</taxon>
        <taxon>Pseudomonadota</taxon>
        <taxon>Betaproteobacteria</taxon>
        <taxon>Burkholderiales</taxon>
        <taxon>Sphaerotilaceae</taxon>
        <taxon>Caldimonas</taxon>
    </lineage>
</organism>
<dbReference type="InterPro" id="IPR018774">
    <property type="entry name" value="Phage_Mu_GpT"/>
</dbReference>
<name>A0A2S5T3E2_9BURK</name>
<accession>A0A2S5T3E2</accession>
<dbReference type="Pfam" id="PF10124">
    <property type="entry name" value="Mu-like_gpT"/>
    <property type="match status" value="1"/>
</dbReference>